<dbReference type="InterPro" id="IPR033458">
    <property type="entry name" value="DUF5134"/>
</dbReference>
<dbReference type="RefSeq" id="WP_407991195.1">
    <property type="nucleotide sequence ID" value="NZ_AP035881.2"/>
</dbReference>
<sequence>MHGPVLVSWLLAALAAASAGYGLHRLRAGRGSCGPESWDSDAAEALMGLGMAGMVLRPGIVWGWLFALLALALLIGALAPGIPRAHRLHHGVGTLAMAYMGLSPAGHHGSTGLPAVTGALLLYFGGYTLWTGSRLLSAPGGRTAGGRVTVAGPADVSRACRTAMGVGMFAMLLTM</sequence>
<keyword evidence="1" id="KW-0472">Membrane</keyword>
<dbReference type="Pfam" id="PF17197">
    <property type="entry name" value="DUF5134"/>
    <property type="match status" value="1"/>
</dbReference>
<keyword evidence="1" id="KW-1133">Transmembrane helix</keyword>
<feature type="transmembrane region" description="Helical" evidence="1">
    <location>
        <begin position="59"/>
        <end position="79"/>
    </location>
</feature>
<accession>A0AB33K496</accession>
<keyword evidence="1" id="KW-0812">Transmembrane</keyword>
<dbReference type="AlphaFoldDB" id="A0AB33K496"/>
<evidence type="ECO:0000313" key="2">
    <source>
        <dbReference type="EMBL" id="BFP49040.1"/>
    </source>
</evidence>
<organism evidence="2">
    <name type="scientific">Kitasatospora sp. CMC57</name>
    <dbReference type="NCBI Taxonomy" id="3231513"/>
    <lineage>
        <taxon>Bacteria</taxon>
        <taxon>Bacillati</taxon>
        <taxon>Actinomycetota</taxon>
        <taxon>Actinomycetes</taxon>
        <taxon>Kitasatosporales</taxon>
        <taxon>Streptomycetaceae</taxon>
        <taxon>Kitasatospora</taxon>
    </lineage>
</organism>
<gene>
    <name evidence="2" type="ORF">KCMC57_54080</name>
</gene>
<protein>
    <submittedName>
        <fullName evidence="2">DUF5134 domain-containing protein</fullName>
    </submittedName>
</protein>
<evidence type="ECO:0000256" key="1">
    <source>
        <dbReference type="SAM" id="Phobius"/>
    </source>
</evidence>
<reference evidence="2" key="1">
    <citation type="submission" date="2024-07" db="EMBL/GenBank/DDBJ databases">
        <title>Complete genome sequences of cellulolytic bacteria, Kitasatospora sp. CMC57 and Streptomyces sp. CMC78, isolated from Japanese agricultural soil.</title>
        <authorList>
            <person name="Hashimoto T."/>
            <person name="Ito M."/>
            <person name="Iwamoto M."/>
            <person name="Fukahori D."/>
            <person name="Shoda T."/>
            <person name="Sakoda M."/>
            <person name="Morohoshi T."/>
            <person name="Mitsuboshi M."/>
            <person name="Nishizawa T."/>
        </authorList>
    </citation>
    <scope>NUCLEOTIDE SEQUENCE</scope>
    <source>
        <strain evidence="2">CMC57</strain>
    </source>
</reference>
<dbReference type="EMBL" id="AP035881">
    <property type="protein sequence ID" value="BFP49040.1"/>
    <property type="molecule type" value="Genomic_DNA"/>
</dbReference>
<proteinExistence type="predicted"/>
<name>A0AB33K496_9ACTN</name>